<dbReference type="SMART" id="SM00745">
    <property type="entry name" value="MIT"/>
    <property type="match status" value="2"/>
</dbReference>
<dbReference type="SUPFAM" id="SSF116846">
    <property type="entry name" value="MIT domain"/>
    <property type="match status" value="2"/>
</dbReference>
<dbReference type="InterPro" id="IPR001300">
    <property type="entry name" value="Peptidase_C2_calpain_cat"/>
</dbReference>
<dbReference type="SMART" id="SM00230">
    <property type="entry name" value="CysPc"/>
    <property type="match status" value="1"/>
</dbReference>
<evidence type="ECO:0000256" key="6">
    <source>
        <dbReference type="SAM" id="MobiDB-lite"/>
    </source>
</evidence>
<evidence type="ECO:0000313" key="8">
    <source>
        <dbReference type="Proteomes" id="UP000695022"/>
    </source>
</evidence>
<dbReference type="InterPro" id="IPR022682">
    <property type="entry name" value="Calpain_domain_III"/>
</dbReference>
<dbReference type="InterPro" id="IPR038765">
    <property type="entry name" value="Papain-like_cys_pep_sf"/>
</dbReference>
<evidence type="ECO:0000256" key="3">
    <source>
        <dbReference type="ARBA" id="ARBA00022801"/>
    </source>
</evidence>
<dbReference type="InterPro" id="IPR051297">
    <property type="entry name" value="PalB/RIM13"/>
</dbReference>
<dbReference type="PANTHER" id="PTHR46143">
    <property type="entry name" value="CALPAIN-7"/>
    <property type="match status" value="1"/>
</dbReference>
<dbReference type="InterPro" id="IPR022683">
    <property type="entry name" value="Calpain_III"/>
</dbReference>
<proteinExistence type="inferred from homology"/>
<organism evidence="8 9">
    <name type="scientific">Priapulus caudatus</name>
    <name type="common">Priapulid worm</name>
    <dbReference type="NCBI Taxonomy" id="37621"/>
    <lineage>
        <taxon>Eukaryota</taxon>
        <taxon>Metazoa</taxon>
        <taxon>Ecdysozoa</taxon>
        <taxon>Scalidophora</taxon>
        <taxon>Priapulida</taxon>
        <taxon>Priapulimorpha</taxon>
        <taxon>Priapulimorphida</taxon>
        <taxon>Priapulidae</taxon>
        <taxon>Priapulus</taxon>
    </lineage>
</organism>
<dbReference type="SUPFAM" id="SSF49758">
    <property type="entry name" value="Calpain large subunit, middle domain (domain III)"/>
    <property type="match status" value="2"/>
</dbReference>
<dbReference type="InterPro" id="IPR036181">
    <property type="entry name" value="MIT_dom_sf"/>
</dbReference>
<feature type="region of interest" description="Disordered" evidence="6">
    <location>
        <begin position="163"/>
        <end position="216"/>
    </location>
</feature>
<evidence type="ECO:0000256" key="1">
    <source>
        <dbReference type="ARBA" id="ARBA00007623"/>
    </source>
</evidence>
<evidence type="ECO:0000256" key="4">
    <source>
        <dbReference type="ARBA" id="ARBA00022807"/>
    </source>
</evidence>
<comment type="similarity">
    <text evidence="1">Belongs to the peptidase C2 family.</text>
</comment>
<dbReference type="Gene3D" id="3.90.70.10">
    <property type="entry name" value="Cysteine proteinases"/>
    <property type="match status" value="1"/>
</dbReference>
<reference evidence="9" key="1">
    <citation type="submission" date="2025-08" db="UniProtKB">
        <authorList>
            <consortium name="RefSeq"/>
        </authorList>
    </citation>
    <scope>IDENTIFICATION</scope>
</reference>
<comment type="caution">
    <text evidence="5">Lacks conserved residue(s) required for the propagation of feature annotation.</text>
</comment>
<keyword evidence="4" id="KW-0788">Thiol protease</keyword>
<evidence type="ECO:0000259" key="7">
    <source>
        <dbReference type="PROSITE" id="PS50203"/>
    </source>
</evidence>
<name>A0ABM1EGU4_PRICU</name>
<dbReference type="Gene3D" id="1.20.58.80">
    <property type="entry name" value="Phosphotransferase system, lactose/cellobiose-type IIA subunit"/>
    <property type="match status" value="2"/>
</dbReference>
<gene>
    <name evidence="9" type="primary">LOC106812138</name>
</gene>
<sequence length="908" mass="103403">MSAELEQDALNLAQQAVWFDQQGKFDAAAYFYSEAAKVLKAAEQAGSTAPGIATKAYEYQQRAGMLKQMLFQPNLQQLQGSGKPQHQLDLERAQFLLLQAFDEDEENNVDDAAELYMQAAELCINARKQTEDKEIQTKLTRLAEQAIERTEAIKKVTSVSTESGKLAAAGRSSPRPGRSPVAPRKVLPQLFDKHELDSDQNSRQTPANTHQGKSVSSSYTKEEIAVLRRTSLINGREYVPFMMVDLKERFAFPLPFSDKDGKLALSPKQVSRFARWVRPEDFIRDEPKMIQKVDCFSIKQTVVSDCSFVASVAISALYEKRFKKSLITSIIYPQNRAGVPIYNPCGKYMVKLNINGVLRKVVIDDYLPMSKDGDLMCSFSVLRNELWVSLLEKAYMKVMGGYDFPGSNSNIDLHSLTGWIPERVGIRVNDKDFNKDKLFKKILKKFHNGDVLITFASNMLQVPEWRCSRMEMFLLRLHLTCCRFHNGDVLITFASNMLQVPQWRCSTMETSLSHLHLTCCRFHNGDVLIRVCIYHVAGSTMEMILSQMGQATATDMLTKMFQGQQLFMLKNPWNHLRWKGNYSERDARHWTPELQRALNYNPKSAEQFDDGVFWIDYDSVCQFYEVVYMNWNPDLFQHTYCIHSTWNAGSGPIKDAYNIGDNPQYRLEVQGAGAVWVLLTRHITDKDDFAENKEFIAIVVYKGDGRRVYYPYDPPPHIDGVRINSPHYLCKMISQPPGGSASSLYTLVVSEYEKMTTIHYTLRVYATCQFSLRKIVDNYKQKRKVEGRWTARTAGGCLNNRETYRNNPIYQVALRGSEENSMLVDLKGPKQYSVGFDVGCVSTDYTNSKNVFTKKTSGDFRSGFAVLQIDSLPAGIYNITPCTYRAGQEGPFILSVQVSCEFKLSQLQ</sequence>
<dbReference type="SMART" id="SM00720">
    <property type="entry name" value="calpain_III"/>
    <property type="match status" value="1"/>
</dbReference>
<feature type="domain" description="Calpain catalytic" evidence="7">
    <location>
        <begin position="255"/>
        <end position="633"/>
    </location>
</feature>
<keyword evidence="2" id="KW-0645">Protease</keyword>
<evidence type="ECO:0000313" key="9">
    <source>
        <dbReference type="RefSeq" id="XP_014671415.1"/>
    </source>
</evidence>
<dbReference type="InterPro" id="IPR036213">
    <property type="entry name" value="Calpain_III_sf"/>
</dbReference>
<dbReference type="SUPFAM" id="SSF54001">
    <property type="entry name" value="Cysteine proteinases"/>
    <property type="match status" value="1"/>
</dbReference>
<protein>
    <submittedName>
        <fullName evidence="9">Calpain-7-like</fullName>
    </submittedName>
</protein>
<dbReference type="InterPro" id="IPR022684">
    <property type="entry name" value="Calpain_cysteine_protease"/>
</dbReference>
<dbReference type="Proteomes" id="UP000695022">
    <property type="component" value="Unplaced"/>
</dbReference>
<dbReference type="Pfam" id="PF01067">
    <property type="entry name" value="Calpain_III"/>
    <property type="match status" value="1"/>
</dbReference>
<dbReference type="GeneID" id="106812138"/>
<dbReference type="PANTHER" id="PTHR46143:SF1">
    <property type="entry name" value="CALPAIN-7"/>
    <property type="match status" value="1"/>
</dbReference>
<dbReference type="RefSeq" id="XP_014671415.1">
    <property type="nucleotide sequence ID" value="XM_014815929.1"/>
</dbReference>
<dbReference type="Gene3D" id="2.60.120.380">
    <property type="match status" value="2"/>
</dbReference>
<accession>A0ABM1EGU4</accession>
<feature type="compositionally biased region" description="Polar residues" evidence="6">
    <location>
        <begin position="199"/>
        <end position="216"/>
    </location>
</feature>
<dbReference type="Pfam" id="PF00648">
    <property type="entry name" value="Peptidase_C2"/>
    <property type="match status" value="2"/>
</dbReference>
<dbReference type="PRINTS" id="PR00704">
    <property type="entry name" value="CALPAIN"/>
</dbReference>
<keyword evidence="8" id="KW-1185">Reference proteome</keyword>
<evidence type="ECO:0000256" key="2">
    <source>
        <dbReference type="ARBA" id="ARBA00022670"/>
    </source>
</evidence>
<evidence type="ECO:0000256" key="5">
    <source>
        <dbReference type="PROSITE-ProRule" id="PRU00239"/>
    </source>
</evidence>
<keyword evidence="3" id="KW-0378">Hydrolase</keyword>
<dbReference type="Pfam" id="PF04212">
    <property type="entry name" value="MIT"/>
    <property type="match status" value="2"/>
</dbReference>
<dbReference type="PROSITE" id="PS50203">
    <property type="entry name" value="CALPAIN_CAT"/>
    <property type="match status" value="1"/>
</dbReference>
<dbReference type="InterPro" id="IPR007330">
    <property type="entry name" value="MIT_dom"/>
</dbReference>